<gene>
    <name evidence="2" type="ORF">GGR88_000490</name>
</gene>
<evidence type="ECO:0000313" key="3">
    <source>
        <dbReference type="Proteomes" id="UP000734218"/>
    </source>
</evidence>
<feature type="chain" id="PRO_5046442920" description="Outer membrane beta-barrel porin/alpha-amylase" evidence="1">
    <location>
        <begin position="26"/>
        <end position="266"/>
    </location>
</feature>
<evidence type="ECO:0000256" key="1">
    <source>
        <dbReference type="SAM" id="SignalP"/>
    </source>
</evidence>
<proteinExistence type="predicted"/>
<comment type="caution">
    <text evidence="2">The sequence shown here is derived from an EMBL/GenBank/DDBJ whole genome shotgun (WGS) entry which is preliminary data.</text>
</comment>
<keyword evidence="3" id="KW-1185">Reference proteome</keyword>
<dbReference type="EMBL" id="JAATJE010000001">
    <property type="protein sequence ID" value="NJC33016.1"/>
    <property type="molecule type" value="Genomic_DNA"/>
</dbReference>
<feature type="signal peptide" evidence="1">
    <location>
        <begin position="1"/>
        <end position="25"/>
    </location>
</feature>
<reference evidence="2 3" key="1">
    <citation type="submission" date="2020-03" db="EMBL/GenBank/DDBJ databases">
        <title>Genomic Encyclopedia of Type Strains, Phase IV (KMG-IV): sequencing the most valuable type-strain genomes for metagenomic binning, comparative biology and taxonomic classification.</title>
        <authorList>
            <person name="Goeker M."/>
        </authorList>
    </citation>
    <scope>NUCLEOTIDE SEQUENCE [LARGE SCALE GENOMIC DNA]</scope>
    <source>
        <strain evidence="2 3">DSM 27651</strain>
    </source>
</reference>
<dbReference type="InterPro" id="IPR025737">
    <property type="entry name" value="FApF"/>
</dbReference>
<accession>A0ABX0XJP5</accession>
<keyword evidence="1" id="KW-0732">Signal</keyword>
<name>A0ABX0XJP5_9SPHN</name>
<organism evidence="2 3">
    <name type="scientific">Sphingomonas jejuensis</name>
    <dbReference type="NCBI Taxonomy" id="904715"/>
    <lineage>
        <taxon>Bacteria</taxon>
        <taxon>Pseudomonadati</taxon>
        <taxon>Pseudomonadota</taxon>
        <taxon>Alphaproteobacteria</taxon>
        <taxon>Sphingomonadales</taxon>
        <taxon>Sphingomonadaceae</taxon>
        <taxon>Sphingomonas</taxon>
    </lineage>
</organism>
<evidence type="ECO:0008006" key="4">
    <source>
        <dbReference type="Google" id="ProtNLM"/>
    </source>
</evidence>
<dbReference type="Pfam" id="PF13557">
    <property type="entry name" value="Phenol_MetA_deg"/>
    <property type="match status" value="1"/>
</dbReference>
<dbReference type="Proteomes" id="UP000734218">
    <property type="component" value="Unassembled WGS sequence"/>
</dbReference>
<protein>
    <recommendedName>
        <fullName evidence="4">Outer membrane beta-barrel porin/alpha-amylase</fullName>
    </recommendedName>
</protein>
<evidence type="ECO:0000313" key="2">
    <source>
        <dbReference type="EMBL" id="NJC33016.1"/>
    </source>
</evidence>
<sequence>MRWAAWRPVLAAAAIVMPSTGSAQALSPFCSDRPDRVVTPCVIEGGAVQLEIGAVDWARTRDGADRTDETLIADTVLRFGLGDEFDLRVGLSPLVRVRDVMGGRIEQHEGVGDLTVGLRRRIVDGGDDGVSFGLQLGATLPTGGDRLGQGDWSVEVVAPVQIPLGKILTLGLTPTVAAAADEDGDGRHFAWGGVAGIEAALGERVAVGTELYAIRNEEAGGATEATADAYATWRLSDGVQLDVAAYVGLNADTPDIELLSGITWRL</sequence>